<dbReference type="InterPro" id="IPR015943">
    <property type="entry name" value="WD40/YVTN_repeat-like_dom_sf"/>
</dbReference>
<organism evidence="1 2">
    <name type="scientific">Acidicapsa dinghuensis</name>
    <dbReference type="NCBI Taxonomy" id="2218256"/>
    <lineage>
        <taxon>Bacteria</taxon>
        <taxon>Pseudomonadati</taxon>
        <taxon>Acidobacteriota</taxon>
        <taxon>Terriglobia</taxon>
        <taxon>Terriglobales</taxon>
        <taxon>Acidobacteriaceae</taxon>
        <taxon>Acidicapsa</taxon>
    </lineage>
</organism>
<evidence type="ECO:0008006" key="3">
    <source>
        <dbReference type="Google" id="ProtNLM"/>
    </source>
</evidence>
<gene>
    <name evidence="1" type="ORF">ACFPT7_18565</name>
</gene>
<dbReference type="RefSeq" id="WP_263342052.1">
    <property type="nucleotide sequence ID" value="NZ_JAGSYH010000009.1"/>
</dbReference>
<evidence type="ECO:0000313" key="2">
    <source>
        <dbReference type="Proteomes" id="UP001596091"/>
    </source>
</evidence>
<keyword evidence="2" id="KW-1185">Reference proteome</keyword>
<dbReference type="Proteomes" id="UP001596091">
    <property type="component" value="Unassembled WGS sequence"/>
</dbReference>
<dbReference type="EMBL" id="JBHSPH010000009">
    <property type="protein sequence ID" value="MFC5864316.1"/>
    <property type="molecule type" value="Genomic_DNA"/>
</dbReference>
<protein>
    <recommendedName>
        <fullName evidence="3">Tetratricopeptide repeat protein</fullName>
    </recommendedName>
</protein>
<accession>A0ABW1EKD7</accession>
<proteinExistence type="predicted"/>
<reference evidence="2" key="1">
    <citation type="journal article" date="2019" name="Int. J. Syst. Evol. Microbiol.">
        <title>The Global Catalogue of Microorganisms (GCM) 10K type strain sequencing project: providing services to taxonomists for standard genome sequencing and annotation.</title>
        <authorList>
            <consortium name="The Broad Institute Genomics Platform"/>
            <consortium name="The Broad Institute Genome Sequencing Center for Infectious Disease"/>
            <person name="Wu L."/>
            <person name="Ma J."/>
        </authorList>
    </citation>
    <scope>NUCLEOTIDE SEQUENCE [LARGE SCALE GENOMIC DNA]</scope>
    <source>
        <strain evidence="2">JCM 4087</strain>
    </source>
</reference>
<dbReference type="Gene3D" id="2.130.10.10">
    <property type="entry name" value="YVTN repeat-like/Quinoprotein amine dehydrogenase"/>
    <property type="match status" value="1"/>
</dbReference>
<dbReference type="SUPFAM" id="SSF63829">
    <property type="entry name" value="Calcium-dependent phosphotriesterase"/>
    <property type="match status" value="1"/>
</dbReference>
<name>A0ABW1EKD7_9BACT</name>
<comment type="caution">
    <text evidence="1">The sequence shown here is derived from an EMBL/GenBank/DDBJ whole genome shotgun (WGS) entry which is preliminary data.</text>
</comment>
<evidence type="ECO:0000313" key="1">
    <source>
        <dbReference type="EMBL" id="MFC5864316.1"/>
    </source>
</evidence>
<sequence>MRGMMMRLVIAAFVLAGWASQSIETAQEQFARLQKQAAEAKKAGEHAARVAAVVELAKMLHHSPAVVMSEARVYAEGNENERALAALKEFVDMGQTDDAMLQGKAAQFAALQEMPRYQAILDQMKASESAVQRGETAFSLKDAGVLAEDMDYDPSSRGFLMTSVLEKKIVRVSEKGEITDFAKSPHGWSMMAIKVDTVRGQVWATESAIDGFSNVAKEDWGRSEVLCLDLKTGAVRQRIDGGKRALGDMALMPSGEPIVSDGEGGGVYRVKDGKLALINGRDFISPQTPAMLADGKHALVPDYVRGIGSLDLETGDVRWVNEEGGAALSGVDGVYVAQDAMLLTQNGTTPERVMRMRTKDSWTRVTTQDVIERGPELGDPTHGVVVGEWFYYIANSGWDKLDEHGDVKPGMKMSPARVMRFRLK</sequence>